<dbReference type="InterPro" id="IPR016181">
    <property type="entry name" value="Acyl_CoA_acyltransferase"/>
</dbReference>
<dbReference type="GO" id="GO:0045732">
    <property type="term" value="P:positive regulation of protein catabolic process"/>
    <property type="evidence" value="ECO:0007669"/>
    <property type="project" value="TreeGrafter"/>
</dbReference>
<dbReference type="OrthoDB" id="5959761at2759"/>
<comment type="subunit">
    <text evidence="3">Interacts with ODC and thereby sterically blocks ODC homodimerization.</text>
</comment>
<dbReference type="AlphaFoldDB" id="A0A2J6QGG6"/>
<reference evidence="6 7" key="1">
    <citation type="submission" date="2016-05" db="EMBL/GenBank/DDBJ databases">
        <title>A degradative enzymes factory behind the ericoid mycorrhizal symbiosis.</title>
        <authorList>
            <consortium name="DOE Joint Genome Institute"/>
            <person name="Martino E."/>
            <person name="Morin E."/>
            <person name="Grelet G."/>
            <person name="Kuo A."/>
            <person name="Kohler A."/>
            <person name="Daghino S."/>
            <person name="Barry K."/>
            <person name="Choi C."/>
            <person name="Cichocki N."/>
            <person name="Clum A."/>
            <person name="Copeland A."/>
            <person name="Hainaut M."/>
            <person name="Haridas S."/>
            <person name="Labutti K."/>
            <person name="Lindquist E."/>
            <person name="Lipzen A."/>
            <person name="Khouja H.-R."/>
            <person name="Murat C."/>
            <person name="Ohm R."/>
            <person name="Olson A."/>
            <person name="Spatafora J."/>
            <person name="Veneault-Fourrey C."/>
            <person name="Henrissat B."/>
            <person name="Grigoriev I."/>
            <person name="Martin F."/>
            <person name="Perotto S."/>
        </authorList>
    </citation>
    <scope>NUCLEOTIDE SEQUENCE [LARGE SCALE GENOMIC DNA]</scope>
    <source>
        <strain evidence="6 7">UAMH 7357</strain>
    </source>
</reference>
<dbReference type="Proteomes" id="UP000235672">
    <property type="component" value="Unassembled WGS sequence"/>
</dbReference>
<evidence type="ECO:0000256" key="4">
    <source>
        <dbReference type="ARBA" id="ARBA00017712"/>
    </source>
</evidence>
<sequence>MAPSKNNNHSSSNRHGESVGRPASILASAYCVDASNRLSGFHYSTTGAGGALPPLAALTSANELALISKSGNKKRESDGGKRSRRGGAAYHIREECERLFCETMKTVFLGEEGKAAHNGSIVMGTNAHSPPDESVSAYNDNYFAKGNGQAIDAWLEVWDYTSGCSFRVFVGGNGEKKSLFAFFDSAVIGSDLKHGLMALIELAETVFAVSHIVICLDRSVREDERKSFMKSLRWVGFELITLDMWANDIDVTSDKWLFLGMEI</sequence>
<dbReference type="STRING" id="1745343.A0A2J6QGG6"/>
<evidence type="ECO:0000256" key="1">
    <source>
        <dbReference type="ARBA" id="ARBA00002307"/>
    </source>
</evidence>
<dbReference type="SUPFAM" id="SSF55729">
    <property type="entry name" value="Acyl-CoA N-acyltransferases (Nat)"/>
    <property type="match status" value="1"/>
</dbReference>
<dbReference type="GO" id="GO:0005737">
    <property type="term" value="C:cytoplasm"/>
    <property type="evidence" value="ECO:0007669"/>
    <property type="project" value="TreeGrafter"/>
</dbReference>
<dbReference type="GO" id="GO:0005634">
    <property type="term" value="C:nucleus"/>
    <property type="evidence" value="ECO:0007669"/>
    <property type="project" value="TreeGrafter"/>
</dbReference>
<keyword evidence="7" id="KW-1185">Reference proteome</keyword>
<keyword evidence="5" id="KW-0688">Ribosomal frameshifting</keyword>
<comment type="function">
    <text evidence="1">Ornithine decarboxylase (ODC) antizyme protein that negatively regulates ODC activity and intracellular polyamine biosynthesis in response to increased intracellular polyamine levels. Binds to ODC monomers, inhibiting the assembly of the functional ODC homodimer, and targets the monomers for ubiquitin-independent proteolytic destruction by the 26S proteasome.</text>
</comment>
<dbReference type="GO" id="GO:0008073">
    <property type="term" value="F:ornithine decarboxylase inhibitor activity"/>
    <property type="evidence" value="ECO:0007669"/>
    <property type="project" value="InterPro"/>
</dbReference>
<gene>
    <name evidence="6" type="ORF">NA56DRAFT_668584</name>
</gene>
<evidence type="ECO:0000256" key="3">
    <source>
        <dbReference type="ARBA" id="ARBA00011486"/>
    </source>
</evidence>
<dbReference type="EMBL" id="KZ613470">
    <property type="protein sequence ID" value="PMD25374.1"/>
    <property type="molecule type" value="Genomic_DNA"/>
</dbReference>
<proteinExistence type="inferred from homology"/>
<dbReference type="PANTHER" id="PTHR10279:SF10">
    <property type="entry name" value="ORNITHINE DECARBOXYLASE ANTIZYME"/>
    <property type="match status" value="1"/>
</dbReference>
<name>A0A2J6QGG6_9HELO</name>
<protein>
    <recommendedName>
        <fullName evidence="4">Ornithine decarboxylase antizyme</fullName>
    </recommendedName>
</protein>
<dbReference type="InterPro" id="IPR038581">
    <property type="entry name" value="ODC_AZ_sf"/>
</dbReference>
<comment type="similarity">
    <text evidence="2">Belongs to the ODC antizyme family.</text>
</comment>
<dbReference type="InterPro" id="IPR002993">
    <property type="entry name" value="ODC_AZ"/>
</dbReference>
<dbReference type="Gene3D" id="3.40.630.60">
    <property type="match status" value="1"/>
</dbReference>
<evidence type="ECO:0000313" key="7">
    <source>
        <dbReference type="Proteomes" id="UP000235672"/>
    </source>
</evidence>
<dbReference type="PANTHER" id="PTHR10279">
    <property type="entry name" value="ORNITHINE DECARBOXYLASE ANTIZYME"/>
    <property type="match status" value="1"/>
</dbReference>
<evidence type="ECO:0000313" key="6">
    <source>
        <dbReference type="EMBL" id="PMD25374.1"/>
    </source>
</evidence>
<evidence type="ECO:0000256" key="2">
    <source>
        <dbReference type="ARBA" id="ARBA00008796"/>
    </source>
</evidence>
<dbReference type="GO" id="GO:0075523">
    <property type="term" value="P:viral translational frameshifting"/>
    <property type="evidence" value="ECO:0007669"/>
    <property type="project" value="UniProtKB-KW"/>
</dbReference>
<dbReference type="Pfam" id="PF02100">
    <property type="entry name" value="ODC_AZ"/>
    <property type="match status" value="1"/>
</dbReference>
<accession>A0A2J6QGG6</accession>
<evidence type="ECO:0000256" key="5">
    <source>
        <dbReference type="ARBA" id="ARBA00022758"/>
    </source>
</evidence>
<organism evidence="6 7">
    <name type="scientific">Hyaloscypha hepaticicola</name>
    <dbReference type="NCBI Taxonomy" id="2082293"/>
    <lineage>
        <taxon>Eukaryota</taxon>
        <taxon>Fungi</taxon>
        <taxon>Dikarya</taxon>
        <taxon>Ascomycota</taxon>
        <taxon>Pezizomycotina</taxon>
        <taxon>Leotiomycetes</taxon>
        <taxon>Helotiales</taxon>
        <taxon>Hyaloscyphaceae</taxon>
        <taxon>Hyaloscypha</taxon>
    </lineage>
</organism>